<dbReference type="KEGG" id="abri:DFR85_02100"/>
<evidence type="ECO:0000313" key="3">
    <source>
        <dbReference type="EMBL" id="AWR95883.1"/>
    </source>
</evidence>
<keyword evidence="1" id="KW-0863">Zinc-finger</keyword>
<evidence type="ECO:0000256" key="1">
    <source>
        <dbReference type="PROSITE-ProRule" id="PRU00325"/>
    </source>
</evidence>
<sequence>MNIEILSVKKDGNKTVVDGLVPAKCAIGSYKVRIILDNNKLVSSQCQCKEELCSHAIKLYLHYRAYNYMRNRS</sequence>
<keyword evidence="1" id="KW-0862">Zinc</keyword>
<dbReference type="GeneID" id="36830910"/>
<feature type="domain" description="SWIM-type" evidence="2">
    <location>
        <begin position="30"/>
        <end position="64"/>
    </location>
</feature>
<dbReference type="GO" id="GO:0008270">
    <property type="term" value="F:zinc ion binding"/>
    <property type="evidence" value="ECO:0007669"/>
    <property type="project" value="UniProtKB-KW"/>
</dbReference>
<dbReference type="OrthoDB" id="38105at2157"/>
<accession>A0A2U9IIN0</accession>
<dbReference type="PROSITE" id="PS50966">
    <property type="entry name" value="ZF_SWIM"/>
    <property type="match status" value="1"/>
</dbReference>
<evidence type="ECO:0000313" key="4">
    <source>
        <dbReference type="Proteomes" id="UP000248044"/>
    </source>
</evidence>
<dbReference type="RefSeq" id="WP_110271761.1">
    <property type="nucleotide sequence ID" value="NZ_CP029289.2"/>
</dbReference>
<name>A0A2U9IIN0_9CREN</name>
<keyword evidence="4" id="KW-1185">Reference proteome</keyword>
<gene>
    <name evidence="3" type="ORF">DFR85_02100</name>
</gene>
<proteinExistence type="predicted"/>
<dbReference type="EMBL" id="CP029289">
    <property type="protein sequence ID" value="AWR95883.1"/>
    <property type="molecule type" value="Genomic_DNA"/>
</dbReference>
<keyword evidence="1" id="KW-0479">Metal-binding</keyword>
<dbReference type="AlphaFoldDB" id="A0A2U9IIN0"/>
<organism evidence="3 4">
    <name type="scientific">Acidianus brierleyi</name>
    <dbReference type="NCBI Taxonomy" id="41673"/>
    <lineage>
        <taxon>Archaea</taxon>
        <taxon>Thermoproteota</taxon>
        <taxon>Thermoprotei</taxon>
        <taxon>Sulfolobales</taxon>
        <taxon>Sulfolobaceae</taxon>
        <taxon>Acidianus</taxon>
    </lineage>
</organism>
<reference evidence="3 4" key="1">
    <citation type="submission" date="2018-05" db="EMBL/GenBank/DDBJ databases">
        <title>Complete Genome Sequences of Extremely Thermoacidophilic, Metal-Mobilizing Type-Strain Members of the Archaeal Family Sulfolobaceae: Acidianus brierleyi DSM-1651T, Acidianus sulfidivorans DSM-18786T, Metallosphaera hakonensis DSM-7519T, and Metallosphaera prunae DSM-10039T.</title>
        <authorList>
            <person name="Counts J.A."/>
            <person name="Kelly R.M."/>
        </authorList>
    </citation>
    <scope>NUCLEOTIDE SEQUENCE [LARGE SCALE GENOMIC DNA]</scope>
    <source>
        <strain evidence="3 4">DSM 1651</strain>
    </source>
</reference>
<dbReference type="InterPro" id="IPR007527">
    <property type="entry name" value="Znf_SWIM"/>
</dbReference>
<protein>
    <recommendedName>
        <fullName evidence="2">SWIM-type domain-containing protein</fullName>
    </recommendedName>
</protein>
<evidence type="ECO:0000259" key="2">
    <source>
        <dbReference type="PROSITE" id="PS50966"/>
    </source>
</evidence>
<dbReference type="Proteomes" id="UP000248044">
    <property type="component" value="Chromosome"/>
</dbReference>